<dbReference type="AlphaFoldDB" id="A0A813JI81"/>
<feature type="region of interest" description="Disordered" evidence="1">
    <location>
        <begin position="15"/>
        <end position="50"/>
    </location>
</feature>
<feature type="non-terminal residue" evidence="2">
    <location>
        <position position="50"/>
    </location>
</feature>
<reference evidence="2" key="1">
    <citation type="submission" date="2021-02" db="EMBL/GenBank/DDBJ databases">
        <authorList>
            <person name="Dougan E. K."/>
            <person name="Rhodes N."/>
            <person name="Thang M."/>
            <person name="Chan C."/>
        </authorList>
    </citation>
    <scope>NUCLEOTIDE SEQUENCE</scope>
</reference>
<dbReference type="EMBL" id="CAJNNW010025459">
    <property type="protein sequence ID" value="CAE8677324.1"/>
    <property type="molecule type" value="Genomic_DNA"/>
</dbReference>
<evidence type="ECO:0000313" key="3">
    <source>
        <dbReference type="Proteomes" id="UP000626109"/>
    </source>
</evidence>
<accession>A0A813JI81</accession>
<organism evidence="2 3">
    <name type="scientific">Polarella glacialis</name>
    <name type="common">Dinoflagellate</name>
    <dbReference type="NCBI Taxonomy" id="89957"/>
    <lineage>
        <taxon>Eukaryota</taxon>
        <taxon>Sar</taxon>
        <taxon>Alveolata</taxon>
        <taxon>Dinophyceae</taxon>
        <taxon>Suessiales</taxon>
        <taxon>Suessiaceae</taxon>
        <taxon>Polarella</taxon>
    </lineage>
</organism>
<protein>
    <submittedName>
        <fullName evidence="2">Uncharacterized protein</fullName>
    </submittedName>
</protein>
<comment type="caution">
    <text evidence="2">The sequence shown here is derived from an EMBL/GenBank/DDBJ whole genome shotgun (WGS) entry which is preliminary data.</text>
</comment>
<gene>
    <name evidence="2" type="ORF">PGLA2088_LOCUS20268</name>
</gene>
<proteinExistence type="predicted"/>
<evidence type="ECO:0000256" key="1">
    <source>
        <dbReference type="SAM" id="MobiDB-lite"/>
    </source>
</evidence>
<dbReference type="Proteomes" id="UP000626109">
    <property type="component" value="Unassembled WGS sequence"/>
</dbReference>
<sequence>MPLNARNFLNFERYRKPKARLPPDSNSGAVAQPDSVLLDAAAHPHDLDTN</sequence>
<evidence type="ECO:0000313" key="2">
    <source>
        <dbReference type="EMBL" id="CAE8677324.1"/>
    </source>
</evidence>
<name>A0A813JI81_POLGL</name>